<comment type="caution">
    <text evidence="1">The sequence shown here is derived from an EMBL/GenBank/DDBJ whole genome shotgun (WGS) entry which is preliminary data.</text>
</comment>
<proteinExistence type="predicted"/>
<dbReference type="EMBL" id="JAWNGG020000046">
    <property type="protein sequence ID" value="KAK9305952.1"/>
    <property type="molecule type" value="Genomic_DNA"/>
</dbReference>
<evidence type="ECO:0000313" key="1">
    <source>
        <dbReference type="EMBL" id="KAK9305952.1"/>
    </source>
</evidence>
<gene>
    <name evidence="1" type="ORF">QLX08_003192</name>
</gene>
<dbReference type="AlphaFoldDB" id="A0AAW1A9X7"/>
<name>A0AAW1A9X7_9HYME</name>
<protein>
    <submittedName>
        <fullName evidence="1">Uncharacterized protein</fullName>
    </submittedName>
</protein>
<keyword evidence="2" id="KW-1185">Reference proteome</keyword>
<reference evidence="1 2" key="1">
    <citation type="submission" date="2024-05" db="EMBL/GenBank/DDBJ databases">
        <title>The nuclear and mitochondrial genome assemblies of Tetragonisca angustula (Apidae: Meliponini), a tiny yet remarkable pollinator in the Neotropics.</title>
        <authorList>
            <person name="Ferrari R."/>
            <person name="Ricardo P.C."/>
            <person name="Dias F.C."/>
            <person name="Araujo N.S."/>
            <person name="Soares D.O."/>
            <person name="Zhou Q.-S."/>
            <person name="Zhu C.-D."/>
            <person name="Coutinho L."/>
            <person name="Airas M.C."/>
            <person name="Batista T.M."/>
        </authorList>
    </citation>
    <scope>NUCLEOTIDE SEQUENCE [LARGE SCALE GENOMIC DNA]</scope>
    <source>
        <strain evidence="1">ASF017062</strain>
        <tissue evidence="1">Abdomen</tissue>
    </source>
</reference>
<accession>A0AAW1A9X7</accession>
<evidence type="ECO:0000313" key="2">
    <source>
        <dbReference type="Proteomes" id="UP001432146"/>
    </source>
</evidence>
<organism evidence="1 2">
    <name type="scientific">Tetragonisca angustula</name>
    <dbReference type="NCBI Taxonomy" id="166442"/>
    <lineage>
        <taxon>Eukaryota</taxon>
        <taxon>Metazoa</taxon>
        <taxon>Ecdysozoa</taxon>
        <taxon>Arthropoda</taxon>
        <taxon>Hexapoda</taxon>
        <taxon>Insecta</taxon>
        <taxon>Pterygota</taxon>
        <taxon>Neoptera</taxon>
        <taxon>Endopterygota</taxon>
        <taxon>Hymenoptera</taxon>
        <taxon>Apocrita</taxon>
        <taxon>Aculeata</taxon>
        <taxon>Apoidea</taxon>
        <taxon>Anthophila</taxon>
        <taxon>Apidae</taxon>
        <taxon>Tetragonisca</taxon>
    </lineage>
</organism>
<sequence length="116" mass="13284">MKGKLGATFPFFKPRLSTWTTGTNPAELHFLPSESATKALDLHVCGGATTINEPTKSEQQELRLQRYRRNFDIFVHLQSGKNSFQLNKTNTLRLDDEREYAKKERDKARALLISES</sequence>
<dbReference type="Proteomes" id="UP001432146">
    <property type="component" value="Unassembled WGS sequence"/>
</dbReference>